<comment type="caution">
    <text evidence="2">The sequence shown here is derived from an EMBL/GenBank/DDBJ whole genome shotgun (WGS) entry which is preliminary data.</text>
</comment>
<dbReference type="Pfam" id="PF04446">
    <property type="entry name" value="Thg1"/>
    <property type="match status" value="1"/>
</dbReference>
<evidence type="ECO:0000313" key="2">
    <source>
        <dbReference type="EMBL" id="CAK9010041.1"/>
    </source>
</evidence>
<evidence type="ECO:0000313" key="3">
    <source>
        <dbReference type="Proteomes" id="UP001642464"/>
    </source>
</evidence>
<dbReference type="PANTHER" id="PTHR12729:SF1">
    <property type="entry name" value="TRNAHIS GUANYLYLTRANSFERASE CATALYTIC DOMAIN-CONTAINING PROTEIN"/>
    <property type="match status" value="1"/>
</dbReference>
<feature type="domain" description="tRNAHis guanylyltransferase catalytic" evidence="1">
    <location>
        <begin position="110"/>
        <end position="245"/>
    </location>
</feature>
<dbReference type="Gene3D" id="3.30.70.3000">
    <property type="match status" value="1"/>
</dbReference>
<proteinExistence type="predicted"/>
<sequence>MAPKEALVFAFAGIASIALSLLWKRRKGDREVAHGSLSGESIEELAKEINELLQERHPKKIPGVSDELYQLPPFIPKVQAFSSSRASFRSNEKTLKATWSRLGDVLRICEFPNSQRISGERFITLRLDGSGFSKLTKRLSSAGVFSQGYSHDFAELMRYCCQSLMAKFSATCAYTQSDEMTLVIPAASVVRGEQQCHSHGGRVVKLCTLAAAHVTALFNYRLHALFADKGISMDEQQLAMFDCRLGSFATAEQAASLLLWRAADCGINGVSDAVYKSKLPGAKNVMRLGTSEKLQWLAQNQLLPLHAHQAYGSYFVRVKRVHEGMNPKTGEISKSLRSAIEEVPGVNVLRLAAEGKLFPSDDEEPT</sequence>
<dbReference type="InterPro" id="IPR024956">
    <property type="entry name" value="tRNAHis_GuaTrfase_cat"/>
</dbReference>
<gene>
    <name evidence="2" type="ORF">SCF082_LOCUS10505</name>
</gene>
<dbReference type="EMBL" id="CAXAMM010006158">
    <property type="protein sequence ID" value="CAK9010041.1"/>
    <property type="molecule type" value="Genomic_DNA"/>
</dbReference>
<dbReference type="InterPro" id="IPR038469">
    <property type="entry name" value="tRNAHis_GuaTrfase_Thg1_sf"/>
</dbReference>
<accession>A0ABP0J6V2</accession>
<dbReference type="Proteomes" id="UP001642464">
    <property type="component" value="Unassembled WGS sequence"/>
</dbReference>
<protein>
    <submittedName>
        <fullName evidence="2">Uncharacterized protein R259</fullName>
    </submittedName>
</protein>
<keyword evidence="3" id="KW-1185">Reference proteome</keyword>
<organism evidence="2 3">
    <name type="scientific">Durusdinium trenchii</name>
    <dbReference type="NCBI Taxonomy" id="1381693"/>
    <lineage>
        <taxon>Eukaryota</taxon>
        <taxon>Sar</taxon>
        <taxon>Alveolata</taxon>
        <taxon>Dinophyceae</taxon>
        <taxon>Suessiales</taxon>
        <taxon>Symbiodiniaceae</taxon>
        <taxon>Durusdinium</taxon>
    </lineage>
</organism>
<evidence type="ECO:0000259" key="1">
    <source>
        <dbReference type="Pfam" id="PF04446"/>
    </source>
</evidence>
<name>A0ABP0J6V2_9DINO</name>
<reference evidence="2 3" key="1">
    <citation type="submission" date="2024-02" db="EMBL/GenBank/DDBJ databases">
        <authorList>
            <person name="Chen Y."/>
            <person name="Shah S."/>
            <person name="Dougan E. K."/>
            <person name="Thang M."/>
            <person name="Chan C."/>
        </authorList>
    </citation>
    <scope>NUCLEOTIDE SEQUENCE [LARGE SCALE GENOMIC DNA]</scope>
</reference>
<dbReference type="InterPro" id="IPR007537">
    <property type="entry name" value="tRNAHis_GuaTrfase_Thg1"/>
</dbReference>
<dbReference type="PANTHER" id="PTHR12729">
    <property type="entry name" value="TRNA(HIS) GUANYLYLTRANSFERASE-RELATED"/>
    <property type="match status" value="1"/>
</dbReference>